<dbReference type="PATRIC" id="fig|742725.3.peg.737"/>
<dbReference type="RefSeq" id="WP_009133489.1">
    <property type="nucleotide sequence ID" value="NZ_CP102250.1"/>
</dbReference>
<gene>
    <name evidence="1" type="ORF">HMPREF9450_00683</name>
</gene>
<evidence type="ECO:0000313" key="2">
    <source>
        <dbReference type="Proteomes" id="UP000006008"/>
    </source>
</evidence>
<proteinExistence type="predicted"/>
<dbReference type="EMBL" id="ADLD01000009">
    <property type="protein sequence ID" value="EHB92479.1"/>
    <property type="molecule type" value="Genomic_DNA"/>
</dbReference>
<dbReference type="PROSITE" id="PS51257">
    <property type="entry name" value="PROKAR_LIPOPROTEIN"/>
    <property type="match status" value="1"/>
</dbReference>
<comment type="caution">
    <text evidence="1">The sequence shown here is derived from an EMBL/GenBank/DDBJ whole genome shotgun (WGS) entry which is preliminary data.</text>
</comment>
<dbReference type="InterPro" id="IPR017853">
    <property type="entry name" value="GH"/>
</dbReference>
<dbReference type="Proteomes" id="UP000006008">
    <property type="component" value="Unassembled WGS sequence"/>
</dbReference>
<dbReference type="SUPFAM" id="SSF51445">
    <property type="entry name" value="(Trans)glycosidases"/>
    <property type="match status" value="1"/>
</dbReference>
<name>G5H7N0_9BACT</name>
<organism evidence="1 2">
    <name type="scientific">Alistipes indistinctus YIT 12060</name>
    <dbReference type="NCBI Taxonomy" id="742725"/>
    <lineage>
        <taxon>Bacteria</taxon>
        <taxon>Pseudomonadati</taxon>
        <taxon>Bacteroidota</taxon>
        <taxon>Bacteroidia</taxon>
        <taxon>Bacteroidales</taxon>
        <taxon>Rikenellaceae</taxon>
        <taxon>Alistipes</taxon>
    </lineage>
</organism>
<reference evidence="1 2" key="1">
    <citation type="submission" date="2011-08" db="EMBL/GenBank/DDBJ databases">
        <title>The Genome Sequence of Alistipes indistinctus YIT 12060.</title>
        <authorList>
            <consortium name="The Broad Institute Genome Sequencing Platform"/>
            <person name="Earl A."/>
            <person name="Ward D."/>
            <person name="Feldgarden M."/>
            <person name="Gevers D."/>
            <person name="Morotomi M."/>
            <person name="Young S.K."/>
            <person name="Zeng Q."/>
            <person name="Gargeya S."/>
            <person name="Fitzgerald M."/>
            <person name="Haas B."/>
            <person name="Abouelleil A."/>
            <person name="Alvarado L."/>
            <person name="Arachchi H.M."/>
            <person name="Berlin A."/>
            <person name="Brown A."/>
            <person name="Chapman S.B."/>
            <person name="Chen Z."/>
            <person name="Dunbar C."/>
            <person name="Freedman E."/>
            <person name="Gearin G."/>
            <person name="Gellesch M."/>
            <person name="Goldberg J."/>
            <person name="Griggs A."/>
            <person name="Gujja S."/>
            <person name="Heiman D."/>
            <person name="Howarth C."/>
            <person name="Larson L."/>
            <person name="Lui A."/>
            <person name="MacDonald P.J.P."/>
            <person name="Montmayeur A."/>
            <person name="Murphy C."/>
            <person name="Neiman D."/>
            <person name="Pearson M."/>
            <person name="Priest M."/>
            <person name="Roberts A."/>
            <person name="Saif S."/>
            <person name="Shea T."/>
            <person name="Shenoy N."/>
            <person name="Sisk P."/>
            <person name="Stolte C."/>
            <person name="Sykes S."/>
            <person name="Wortman J."/>
            <person name="Nusbaum C."/>
            <person name="Birren B."/>
        </authorList>
    </citation>
    <scope>NUCLEOTIDE SEQUENCE [LARGE SCALE GENOMIC DNA]</scope>
    <source>
        <strain evidence="1 2">YIT 12060</strain>
    </source>
</reference>
<sequence>MKRDFASRLLFPLCGMLALTVTSCNKTAKDQPSRHRFIHNNDGSDALLNRWFGGHPAHKADIDRYVDMVAETSKGRTQVTTFMMCSGSDFIYYPSSKYGRYFGDDKNGTMPYADSATKKVWQLGGQSVRNLEAEGTDVIKASLERAKMHGMEAFITYRVNDLHFADSSSGNPATFPDFWIEHPEYWTGDSTQGWHSAQALDFSYPEVRQHKLNLIKEQLEKYDMIDGYELDFMRFIVLFKSGEGKEKAPLITDMVREVKRTIDSLSEVRGHKILLAVRVPVTVEGALGKGLDVKQWAKEGLIDFITIGVHWRGDTGIPVAKFRKDFGYDDIPLYASIDDGGYLPREFYSDGMYRGMASHILGQGADGVYLFNYYFGEISDRKIAGIPLLEEGGQVTRARTPELLNELGSLETLKGRNKIYCMSDGVTDAYRALGIAPLPAAVSNGRETVLPLFIADDTQEIVPQEMILFLRTDRPAKFWLEVNGIEVTEQKPEYVKLYNRDRGMRDGEQMYAFILPAGSIRKGDNMIRMVDKTLDNYFVVQRVEVALKYGDVETNGYF</sequence>
<dbReference type="STRING" id="742725.HMPREF9450_00683"/>
<evidence type="ECO:0000313" key="1">
    <source>
        <dbReference type="EMBL" id="EHB92479.1"/>
    </source>
</evidence>
<dbReference type="AlphaFoldDB" id="G5H7N0"/>
<evidence type="ECO:0008006" key="3">
    <source>
        <dbReference type="Google" id="ProtNLM"/>
    </source>
</evidence>
<dbReference type="GeneID" id="92816308"/>
<accession>G5H7N0</accession>
<protein>
    <recommendedName>
        <fullName evidence="3">Glycosyl hydrolase-like 10 domain-containing protein</fullName>
    </recommendedName>
</protein>
<dbReference type="HOGENOM" id="CLU_506081_0_0_10"/>
<dbReference type="eggNOG" id="ENOG5032VGT">
    <property type="taxonomic scope" value="Bacteria"/>
</dbReference>
<keyword evidence="2" id="KW-1185">Reference proteome</keyword>